<protein>
    <recommendedName>
        <fullName evidence="8">NADH-quinone oxidoreductase subunit K</fullName>
        <ecNumber evidence="8">7.1.1.-</ecNumber>
    </recommendedName>
    <alternativeName>
        <fullName evidence="8">NADH dehydrogenase I subunit K</fullName>
    </alternativeName>
    <alternativeName>
        <fullName evidence="8">NDH-1 subunit K</fullName>
    </alternativeName>
</protein>
<evidence type="ECO:0000313" key="9">
    <source>
        <dbReference type="EMBL" id="HIU10329.1"/>
    </source>
</evidence>
<evidence type="ECO:0000256" key="6">
    <source>
        <dbReference type="ARBA" id="ARBA00022989"/>
    </source>
</evidence>
<comment type="similarity">
    <text evidence="2 8">Belongs to the complex I subunit 4L family.</text>
</comment>
<dbReference type="GO" id="GO:0048038">
    <property type="term" value="F:quinone binding"/>
    <property type="evidence" value="ECO:0007669"/>
    <property type="project" value="UniProtKB-KW"/>
</dbReference>
<keyword evidence="8" id="KW-0520">NAD</keyword>
<keyword evidence="3 8" id="KW-0813">Transport</keyword>
<proteinExistence type="inferred from homology"/>
<comment type="subcellular location">
    <subcellularLocation>
        <location evidence="8">Cell membrane</location>
        <topology evidence="8">Multi-pass membrane protein</topology>
    </subcellularLocation>
    <subcellularLocation>
        <location evidence="1">Membrane</location>
        <topology evidence="1">Multi-pass membrane protein</topology>
    </subcellularLocation>
</comment>
<evidence type="ECO:0000256" key="3">
    <source>
        <dbReference type="ARBA" id="ARBA00022448"/>
    </source>
</evidence>
<feature type="transmembrane region" description="Helical" evidence="8">
    <location>
        <begin position="71"/>
        <end position="95"/>
    </location>
</feature>
<dbReference type="GO" id="GO:0050136">
    <property type="term" value="F:NADH dehydrogenase (quinone) (non-electrogenic) activity"/>
    <property type="evidence" value="ECO:0007669"/>
    <property type="project" value="UniProtKB-UniRule"/>
</dbReference>
<dbReference type="Proteomes" id="UP000824124">
    <property type="component" value="Unassembled WGS sequence"/>
</dbReference>
<dbReference type="HAMAP" id="MF_01456">
    <property type="entry name" value="NDH1_NuoK"/>
    <property type="match status" value="1"/>
</dbReference>
<dbReference type="PANTHER" id="PTHR11434">
    <property type="entry name" value="NADH-UBIQUINONE OXIDOREDUCTASE SUBUNIT ND4L"/>
    <property type="match status" value="1"/>
</dbReference>
<dbReference type="PANTHER" id="PTHR11434:SF16">
    <property type="entry name" value="NADH-UBIQUINONE OXIDOREDUCTASE CHAIN 4L"/>
    <property type="match status" value="1"/>
</dbReference>
<comment type="caution">
    <text evidence="9">The sequence shown here is derived from an EMBL/GenBank/DDBJ whole genome shotgun (WGS) entry which is preliminary data.</text>
</comment>
<keyword evidence="7 8" id="KW-0472">Membrane</keyword>
<dbReference type="GO" id="GO:0042773">
    <property type="term" value="P:ATP synthesis coupled electron transport"/>
    <property type="evidence" value="ECO:0007669"/>
    <property type="project" value="InterPro"/>
</dbReference>
<evidence type="ECO:0000256" key="5">
    <source>
        <dbReference type="ARBA" id="ARBA00022719"/>
    </source>
</evidence>
<evidence type="ECO:0000256" key="7">
    <source>
        <dbReference type="ARBA" id="ARBA00023136"/>
    </source>
</evidence>
<comment type="function">
    <text evidence="8">NDH-1 shuttles electrons from NADH, via FMN and iron-sulfur (Fe-S) centers, to quinones in the respiratory chain. The immediate electron acceptor for the enzyme in this species is believed to be a menaquinone. Couples the redox reaction to proton translocation (for every two electrons transferred, four hydrogen ions are translocated across the cytoplasmic membrane), and thus conserves the redox energy in a proton gradient.</text>
</comment>
<keyword evidence="6 8" id="KW-1133">Transmembrane helix</keyword>
<keyword evidence="5 8" id="KW-0874">Quinone</keyword>
<keyword evidence="8" id="KW-1003">Cell membrane</keyword>
<dbReference type="EMBL" id="DVMH01000020">
    <property type="protein sequence ID" value="HIU10329.1"/>
    <property type="molecule type" value="Genomic_DNA"/>
</dbReference>
<dbReference type="GO" id="GO:0030964">
    <property type="term" value="C:NADH dehydrogenase complex"/>
    <property type="evidence" value="ECO:0007669"/>
    <property type="project" value="TreeGrafter"/>
</dbReference>
<keyword evidence="4 8" id="KW-0812">Transmembrane</keyword>
<feature type="transmembrane region" description="Helical" evidence="8">
    <location>
        <begin position="45"/>
        <end position="64"/>
    </location>
</feature>
<organism evidence="9 10">
    <name type="scientific">Candidatus Avidehalobacter gallistercoris</name>
    <dbReference type="NCBI Taxonomy" id="2840694"/>
    <lineage>
        <taxon>Bacteria</taxon>
        <taxon>Bacillati</taxon>
        <taxon>Bacillota</taxon>
        <taxon>Clostridia</taxon>
        <taxon>Eubacteriales</taxon>
        <taxon>Peptococcaceae</taxon>
        <taxon>Peptococcaceae incertae sedis</taxon>
        <taxon>Candidatus Avidehalobacter</taxon>
    </lineage>
</organism>
<dbReference type="Gene3D" id="1.10.287.3510">
    <property type="match status" value="1"/>
</dbReference>
<dbReference type="AlphaFoldDB" id="A0A9D1HJC1"/>
<reference evidence="9" key="2">
    <citation type="journal article" date="2021" name="PeerJ">
        <title>Extensive microbial diversity within the chicken gut microbiome revealed by metagenomics and culture.</title>
        <authorList>
            <person name="Gilroy R."/>
            <person name="Ravi A."/>
            <person name="Getino M."/>
            <person name="Pursley I."/>
            <person name="Horton D.L."/>
            <person name="Alikhan N.F."/>
            <person name="Baker D."/>
            <person name="Gharbi K."/>
            <person name="Hall N."/>
            <person name="Watson M."/>
            <person name="Adriaenssens E.M."/>
            <person name="Foster-Nyarko E."/>
            <person name="Jarju S."/>
            <person name="Secka A."/>
            <person name="Antonio M."/>
            <person name="Oren A."/>
            <person name="Chaudhuri R.R."/>
            <person name="La Ragione R."/>
            <person name="Hildebrand F."/>
            <person name="Pallen M.J."/>
        </authorList>
    </citation>
    <scope>NUCLEOTIDE SEQUENCE</scope>
    <source>
        <strain evidence="9">2830</strain>
    </source>
</reference>
<dbReference type="FunFam" id="1.10.287.3510:FF:000001">
    <property type="entry name" value="NADH-quinone oxidoreductase subunit K"/>
    <property type="match status" value="1"/>
</dbReference>
<dbReference type="InterPro" id="IPR039428">
    <property type="entry name" value="NUOK/Mnh_C1-like"/>
</dbReference>
<evidence type="ECO:0000313" key="10">
    <source>
        <dbReference type="Proteomes" id="UP000824124"/>
    </source>
</evidence>
<evidence type="ECO:0000256" key="8">
    <source>
        <dbReference type="HAMAP-Rule" id="MF_01456"/>
    </source>
</evidence>
<reference evidence="9" key="1">
    <citation type="submission" date="2020-10" db="EMBL/GenBank/DDBJ databases">
        <authorList>
            <person name="Gilroy R."/>
        </authorList>
    </citation>
    <scope>NUCLEOTIDE SEQUENCE</scope>
    <source>
        <strain evidence="9">2830</strain>
    </source>
</reference>
<dbReference type="InterPro" id="IPR001133">
    <property type="entry name" value="NADH_UbQ_OxRdtase_chain4L/K"/>
</dbReference>
<keyword evidence="8" id="KW-1278">Translocase</keyword>
<comment type="subunit">
    <text evidence="8">NDH-1 is composed of 14 different subunits. Subunits NuoA, H, J, K, L, M, N constitute the membrane sector of the complex.</text>
</comment>
<dbReference type="NCBIfam" id="NF004323">
    <property type="entry name" value="PRK05715.1-5"/>
    <property type="match status" value="1"/>
</dbReference>
<sequence>MFNTIERIFSDLLFPLVERCWNAVCAFDLLAFLRWSVDFVFHLSLTHYLLLGAALFTIGLLGVLTRRNLIAAIISIELMLNAANINFLAFAQYFGDATGSIMVIFVLALAASEVAVGLAIALALYRAHGNIDMEQFQKLRG</sequence>
<dbReference type="GO" id="GO:0005886">
    <property type="term" value="C:plasma membrane"/>
    <property type="evidence" value="ECO:0007669"/>
    <property type="project" value="UniProtKB-SubCell"/>
</dbReference>
<evidence type="ECO:0000256" key="2">
    <source>
        <dbReference type="ARBA" id="ARBA00010519"/>
    </source>
</evidence>
<gene>
    <name evidence="8 9" type="primary">nuoK</name>
    <name evidence="9" type="ORF">IAB00_03655</name>
</gene>
<dbReference type="NCBIfam" id="NF004320">
    <property type="entry name" value="PRK05715.1-2"/>
    <property type="match status" value="1"/>
</dbReference>
<dbReference type="NCBIfam" id="NF004321">
    <property type="entry name" value="PRK05715.1-3"/>
    <property type="match status" value="1"/>
</dbReference>
<dbReference type="Pfam" id="PF00420">
    <property type="entry name" value="Oxidored_q2"/>
    <property type="match status" value="1"/>
</dbReference>
<evidence type="ECO:0000256" key="4">
    <source>
        <dbReference type="ARBA" id="ARBA00022692"/>
    </source>
</evidence>
<dbReference type="EC" id="7.1.1.-" evidence="8"/>
<evidence type="ECO:0000256" key="1">
    <source>
        <dbReference type="ARBA" id="ARBA00004141"/>
    </source>
</evidence>
<comment type="catalytic activity">
    <reaction evidence="8">
        <text>a quinone + NADH + 5 H(+)(in) = a quinol + NAD(+) + 4 H(+)(out)</text>
        <dbReference type="Rhea" id="RHEA:57888"/>
        <dbReference type="ChEBI" id="CHEBI:15378"/>
        <dbReference type="ChEBI" id="CHEBI:24646"/>
        <dbReference type="ChEBI" id="CHEBI:57540"/>
        <dbReference type="ChEBI" id="CHEBI:57945"/>
        <dbReference type="ChEBI" id="CHEBI:132124"/>
    </reaction>
</comment>
<keyword evidence="9" id="KW-0560">Oxidoreductase</keyword>
<feature type="transmembrane region" description="Helical" evidence="8">
    <location>
        <begin position="101"/>
        <end position="125"/>
    </location>
</feature>
<name>A0A9D1HJC1_9FIRM</name>
<accession>A0A9D1HJC1</accession>